<protein>
    <recommendedName>
        <fullName evidence="5">NADH dehydrogenase [ubiquinone] 1 alpha subcomplex assembly factor 2</fullName>
    </recommendedName>
</protein>
<name>A0A401S9S6_CHIPU</name>
<dbReference type="OMA" id="HKTWAGQ"/>
<evidence type="ECO:0000256" key="1">
    <source>
        <dbReference type="ARBA" id="ARBA00007355"/>
    </source>
</evidence>
<dbReference type="GO" id="GO:0005739">
    <property type="term" value="C:mitochondrion"/>
    <property type="evidence" value="ECO:0007669"/>
    <property type="project" value="TreeGrafter"/>
</dbReference>
<feature type="compositionally biased region" description="Polar residues" evidence="2">
    <location>
        <begin position="132"/>
        <end position="142"/>
    </location>
</feature>
<sequence>MFGLVKHHVGTDQFGNKYYYVPEQRSWTGQTIRSKRMIEAVNPKEIEYEVGNIPSEWEAWIRGRRVDPPTIEEILHNEEYRKMIKINADEVQQKEEIRREKEYEEGLVARPIRTQTKGHASATYYGKDDLSSEPSSTANTFQPGGWLPPENSNKKK</sequence>
<accession>A0A401S9S6</accession>
<reference evidence="3 4" key="1">
    <citation type="journal article" date="2018" name="Nat. Ecol. Evol.">
        <title>Shark genomes provide insights into elasmobranch evolution and the origin of vertebrates.</title>
        <authorList>
            <person name="Hara Y"/>
            <person name="Yamaguchi K"/>
            <person name="Onimaru K"/>
            <person name="Kadota M"/>
            <person name="Koyanagi M"/>
            <person name="Keeley SD"/>
            <person name="Tatsumi K"/>
            <person name="Tanaka K"/>
            <person name="Motone F"/>
            <person name="Kageyama Y"/>
            <person name="Nozu R"/>
            <person name="Adachi N"/>
            <person name="Nishimura O"/>
            <person name="Nakagawa R"/>
            <person name="Tanegashima C"/>
            <person name="Kiyatake I"/>
            <person name="Matsumoto R"/>
            <person name="Murakumo K"/>
            <person name="Nishida K"/>
            <person name="Terakita A"/>
            <person name="Kuratani S"/>
            <person name="Sato K"/>
            <person name="Hyodo S Kuraku.S."/>
        </authorList>
    </citation>
    <scope>NUCLEOTIDE SEQUENCE [LARGE SCALE GENOMIC DNA]</scope>
</reference>
<evidence type="ECO:0000313" key="4">
    <source>
        <dbReference type="Proteomes" id="UP000287033"/>
    </source>
</evidence>
<dbReference type="GO" id="GO:0045271">
    <property type="term" value="C:respiratory chain complex I"/>
    <property type="evidence" value="ECO:0007669"/>
    <property type="project" value="InterPro"/>
</dbReference>
<dbReference type="PANTHER" id="PTHR32470">
    <property type="entry name" value="ADH DEHYDROGENASE [UBIQUINONE] 1 ALPHA SUBCOMPLEX ASSEMBLY FACTOR 2"/>
    <property type="match status" value="1"/>
</dbReference>
<keyword evidence="4" id="KW-1185">Reference proteome</keyword>
<dbReference type="PANTHER" id="PTHR32470:SF2">
    <property type="entry name" value="NADH DEHYDROGENASE [UBIQUINONE] 1 ALPHA SUBCOMPLEX ASSEMBLY FACTOR 2"/>
    <property type="match status" value="1"/>
</dbReference>
<organism evidence="3 4">
    <name type="scientific">Chiloscyllium punctatum</name>
    <name type="common">Brownbanded bambooshark</name>
    <name type="synonym">Hemiscyllium punctatum</name>
    <dbReference type="NCBI Taxonomy" id="137246"/>
    <lineage>
        <taxon>Eukaryota</taxon>
        <taxon>Metazoa</taxon>
        <taxon>Chordata</taxon>
        <taxon>Craniata</taxon>
        <taxon>Vertebrata</taxon>
        <taxon>Chondrichthyes</taxon>
        <taxon>Elasmobranchii</taxon>
        <taxon>Galeomorphii</taxon>
        <taxon>Galeoidea</taxon>
        <taxon>Orectolobiformes</taxon>
        <taxon>Hemiscylliidae</taxon>
        <taxon>Chiloscyllium</taxon>
    </lineage>
</organism>
<dbReference type="STRING" id="137246.A0A401S9S6"/>
<feature type="region of interest" description="Disordered" evidence="2">
    <location>
        <begin position="114"/>
        <end position="156"/>
    </location>
</feature>
<comment type="caution">
    <text evidence="3">The sequence shown here is derived from an EMBL/GenBank/DDBJ whole genome shotgun (WGS) entry which is preliminary data.</text>
</comment>
<comment type="similarity">
    <text evidence="1">Belongs to the complex I NDUFA12 subunit family.</text>
</comment>
<dbReference type="OrthoDB" id="10255576at2759"/>
<proteinExistence type="inferred from homology"/>
<dbReference type="InterPro" id="IPR052618">
    <property type="entry name" value="ComplexI_NDUFA12"/>
</dbReference>
<dbReference type="EMBL" id="BEZZ01000152">
    <property type="protein sequence ID" value="GCC27145.1"/>
    <property type="molecule type" value="Genomic_DNA"/>
</dbReference>
<dbReference type="InterPro" id="IPR007763">
    <property type="entry name" value="NDUFA12"/>
</dbReference>
<gene>
    <name evidence="3" type="ORF">chiPu_0005567</name>
</gene>
<dbReference type="Pfam" id="PF05071">
    <property type="entry name" value="NDUFA12"/>
    <property type="match status" value="1"/>
</dbReference>
<evidence type="ECO:0008006" key="5">
    <source>
        <dbReference type="Google" id="ProtNLM"/>
    </source>
</evidence>
<dbReference type="AlphaFoldDB" id="A0A401S9S6"/>
<dbReference type="Proteomes" id="UP000287033">
    <property type="component" value="Unassembled WGS sequence"/>
</dbReference>
<evidence type="ECO:0000313" key="3">
    <source>
        <dbReference type="EMBL" id="GCC27145.1"/>
    </source>
</evidence>
<evidence type="ECO:0000256" key="2">
    <source>
        <dbReference type="SAM" id="MobiDB-lite"/>
    </source>
</evidence>
<dbReference type="GO" id="GO:0032981">
    <property type="term" value="P:mitochondrial respiratory chain complex I assembly"/>
    <property type="evidence" value="ECO:0007669"/>
    <property type="project" value="TreeGrafter"/>
</dbReference>